<keyword evidence="5 7" id="KW-0274">FAD</keyword>
<dbReference type="InterPro" id="IPR037069">
    <property type="entry name" value="AcylCoA_DH/ox_N_sf"/>
</dbReference>
<dbReference type="EMBL" id="MWQN01000001">
    <property type="protein sequence ID" value="OPC81168.1"/>
    <property type="molecule type" value="Genomic_DNA"/>
</dbReference>
<reference evidence="11 12" key="1">
    <citation type="submission" date="2017-03" db="EMBL/GenBank/DDBJ databases">
        <title>Draft genome sequence of Streptomyces scabrisporus NF3, endophyte isolated from Amphipterygium adstringens.</title>
        <authorList>
            <person name="Vazquez M."/>
            <person name="Ceapa C.D."/>
            <person name="Rodriguez Luna D."/>
            <person name="Sanchez Esquivel S."/>
        </authorList>
    </citation>
    <scope>NUCLEOTIDE SEQUENCE [LARGE SCALE GENOMIC DNA]</scope>
    <source>
        <strain evidence="11 12">NF3</strain>
    </source>
</reference>
<feature type="domain" description="Acyl-CoA dehydrogenase/oxidase C-terminal" evidence="8">
    <location>
        <begin position="250"/>
        <end position="395"/>
    </location>
</feature>
<protein>
    <submittedName>
        <fullName evidence="11">Acyl-CoA dehydrogenase</fullName>
    </submittedName>
</protein>
<dbReference type="FunFam" id="2.40.110.10:FF:000002">
    <property type="entry name" value="Acyl-CoA dehydrogenase fadE12"/>
    <property type="match status" value="1"/>
</dbReference>
<dbReference type="PANTHER" id="PTHR48083">
    <property type="entry name" value="MEDIUM-CHAIN SPECIFIC ACYL-COA DEHYDROGENASE, MITOCHONDRIAL-RELATED"/>
    <property type="match status" value="1"/>
</dbReference>
<dbReference type="AlphaFoldDB" id="A0A1T3NWH5"/>
<dbReference type="GO" id="GO:0003995">
    <property type="term" value="F:acyl-CoA dehydrogenase activity"/>
    <property type="evidence" value="ECO:0007669"/>
    <property type="project" value="TreeGrafter"/>
</dbReference>
<evidence type="ECO:0000259" key="9">
    <source>
        <dbReference type="Pfam" id="PF02770"/>
    </source>
</evidence>
<dbReference type="Gene3D" id="1.10.540.10">
    <property type="entry name" value="Acyl-CoA dehydrogenase/oxidase, N-terminal domain"/>
    <property type="match status" value="1"/>
</dbReference>
<evidence type="ECO:0000256" key="7">
    <source>
        <dbReference type="RuleBase" id="RU362125"/>
    </source>
</evidence>
<keyword evidence="4 7" id="KW-0285">Flavoprotein</keyword>
<dbReference type="Gene3D" id="1.20.140.10">
    <property type="entry name" value="Butyryl-CoA Dehydrogenase, subunit A, domain 3"/>
    <property type="match status" value="1"/>
</dbReference>
<dbReference type="InterPro" id="IPR006091">
    <property type="entry name" value="Acyl-CoA_Oxase/DH_mid-dom"/>
</dbReference>
<comment type="caution">
    <text evidence="11">The sequence shown here is derived from an EMBL/GenBank/DDBJ whole genome shotgun (WGS) entry which is preliminary data.</text>
</comment>
<keyword evidence="12" id="KW-1185">Reference proteome</keyword>
<comment type="similarity">
    <text evidence="2 7">Belongs to the acyl-CoA dehydrogenase family.</text>
</comment>
<dbReference type="GO" id="GO:0005737">
    <property type="term" value="C:cytoplasm"/>
    <property type="evidence" value="ECO:0007669"/>
    <property type="project" value="TreeGrafter"/>
</dbReference>
<dbReference type="SUPFAM" id="SSF47203">
    <property type="entry name" value="Acyl-CoA dehydrogenase C-terminal domain-like"/>
    <property type="match status" value="1"/>
</dbReference>
<dbReference type="STRING" id="159449.B4N89_09575"/>
<evidence type="ECO:0000256" key="5">
    <source>
        <dbReference type="ARBA" id="ARBA00022827"/>
    </source>
</evidence>
<comment type="cofactor">
    <cofactor evidence="1 7">
        <name>FAD</name>
        <dbReference type="ChEBI" id="CHEBI:57692"/>
    </cofactor>
</comment>
<evidence type="ECO:0000256" key="2">
    <source>
        <dbReference type="ARBA" id="ARBA00009347"/>
    </source>
</evidence>
<comment type="subunit">
    <text evidence="3">Homodimer.</text>
</comment>
<accession>A0A1T3NWH5</accession>
<dbReference type="PANTHER" id="PTHR48083:SF13">
    <property type="entry name" value="ACYL-COA DEHYDROGENASE FAMILY MEMBER 11"/>
    <property type="match status" value="1"/>
</dbReference>
<dbReference type="InterPro" id="IPR009075">
    <property type="entry name" value="AcylCo_DH/oxidase_C"/>
</dbReference>
<proteinExistence type="inferred from homology"/>
<dbReference type="GO" id="GO:0050660">
    <property type="term" value="F:flavin adenine dinucleotide binding"/>
    <property type="evidence" value="ECO:0007669"/>
    <property type="project" value="InterPro"/>
</dbReference>
<evidence type="ECO:0000259" key="8">
    <source>
        <dbReference type="Pfam" id="PF00441"/>
    </source>
</evidence>
<dbReference type="InterPro" id="IPR050741">
    <property type="entry name" value="Acyl-CoA_dehydrogenase"/>
</dbReference>
<dbReference type="RefSeq" id="WP_078975473.1">
    <property type="nucleotide sequence ID" value="NZ_MWQN01000001.1"/>
</dbReference>
<name>A0A1T3NWH5_9ACTN</name>
<evidence type="ECO:0000313" key="11">
    <source>
        <dbReference type="EMBL" id="OPC81168.1"/>
    </source>
</evidence>
<keyword evidence="6 7" id="KW-0560">Oxidoreductase</keyword>
<dbReference type="Gene3D" id="2.40.110.10">
    <property type="entry name" value="Butyryl-CoA Dehydrogenase, subunit A, domain 2"/>
    <property type="match status" value="1"/>
</dbReference>
<evidence type="ECO:0000259" key="10">
    <source>
        <dbReference type="Pfam" id="PF02771"/>
    </source>
</evidence>
<dbReference type="OrthoDB" id="8876745at2"/>
<gene>
    <name evidence="11" type="ORF">B4N89_09575</name>
</gene>
<dbReference type="InterPro" id="IPR013786">
    <property type="entry name" value="AcylCoA_DH/ox_N"/>
</dbReference>
<feature type="domain" description="Acyl-CoA oxidase/dehydrogenase middle" evidence="9">
    <location>
        <begin position="130"/>
        <end position="222"/>
    </location>
</feature>
<feature type="domain" description="Acyl-CoA dehydrogenase/oxidase N-terminal" evidence="10">
    <location>
        <begin position="18"/>
        <end position="125"/>
    </location>
</feature>
<dbReference type="Proteomes" id="UP000190037">
    <property type="component" value="Unassembled WGS sequence"/>
</dbReference>
<evidence type="ECO:0000256" key="4">
    <source>
        <dbReference type="ARBA" id="ARBA00022630"/>
    </source>
</evidence>
<dbReference type="Pfam" id="PF02771">
    <property type="entry name" value="Acyl-CoA_dh_N"/>
    <property type="match status" value="1"/>
</dbReference>
<evidence type="ECO:0000256" key="3">
    <source>
        <dbReference type="ARBA" id="ARBA00011738"/>
    </source>
</evidence>
<evidence type="ECO:0000256" key="1">
    <source>
        <dbReference type="ARBA" id="ARBA00001974"/>
    </source>
</evidence>
<sequence>MAWDFSTDPEVVAELAWIRRMVVDEIEPLDLVKHRMSADNWRAVTEPLKQAVKDRGLWAAHLDPALGGGGFGQVRLALMHEILGRTPSAPAVFGNQAPDSGNSELLAVGASKAQKERWLWPLLDGRLTSSFSLTEPHTAGSDPTGIRTRAVRDGADWVIDGHKWFASNARRADFVLVFAVTDPDAERHRRASMFVVERGTPGMRVVRDVPTMHHPYDGAATHHLGGHAELLFEGCRVPHENLIGAPGDAFVLAQKRLNGGRIQHTMRWIGQCRRAFDMLCERTLSRRSHGRPLAEHQLVQAMVTESAIDIRALRLMTLEAAWIWDHQGPAAARQAVSEVKYRGARILHDVVDRAIQVHGALGYSADLPLEEMYRLARNFRLSDGADEVHVAQVAKLALRGRRAVEGWPSEHIPTRRAAAEARFATLLDLP</sequence>
<dbReference type="InterPro" id="IPR036250">
    <property type="entry name" value="AcylCo_DH-like_C"/>
</dbReference>
<dbReference type="GO" id="GO:0033539">
    <property type="term" value="P:fatty acid beta-oxidation using acyl-CoA dehydrogenase"/>
    <property type="evidence" value="ECO:0007669"/>
    <property type="project" value="TreeGrafter"/>
</dbReference>
<dbReference type="InterPro" id="IPR009100">
    <property type="entry name" value="AcylCoA_DH/oxidase_NM_dom_sf"/>
</dbReference>
<evidence type="ECO:0000256" key="6">
    <source>
        <dbReference type="ARBA" id="ARBA00023002"/>
    </source>
</evidence>
<dbReference type="Pfam" id="PF00441">
    <property type="entry name" value="Acyl-CoA_dh_1"/>
    <property type="match status" value="1"/>
</dbReference>
<dbReference type="InterPro" id="IPR046373">
    <property type="entry name" value="Acyl-CoA_Oxase/DH_mid-dom_sf"/>
</dbReference>
<dbReference type="Pfam" id="PF02770">
    <property type="entry name" value="Acyl-CoA_dh_M"/>
    <property type="match status" value="1"/>
</dbReference>
<evidence type="ECO:0000313" key="12">
    <source>
        <dbReference type="Proteomes" id="UP000190037"/>
    </source>
</evidence>
<dbReference type="SUPFAM" id="SSF56645">
    <property type="entry name" value="Acyl-CoA dehydrogenase NM domain-like"/>
    <property type="match status" value="1"/>
</dbReference>
<organism evidence="11 12">
    <name type="scientific">Embleya scabrispora</name>
    <dbReference type="NCBI Taxonomy" id="159449"/>
    <lineage>
        <taxon>Bacteria</taxon>
        <taxon>Bacillati</taxon>
        <taxon>Actinomycetota</taxon>
        <taxon>Actinomycetes</taxon>
        <taxon>Kitasatosporales</taxon>
        <taxon>Streptomycetaceae</taxon>
        <taxon>Embleya</taxon>
    </lineage>
</organism>